<sequence>MISLNLISTSVLRLLFVQAFLGLFASSFLILSVFFPPGYYVILVIPGHHRTRYLIPRTNRLELNLLVNSRYKVATRVWTIFPFNSILFKQSDSLSRPCLKFSWPVPIGILCHTLPSCVSFLPLPEIPRP</sequence>
<evidence type="ECO:0000313" key="3">
    <source>
        <dbReference type="Proteomes" id="UP000297245"/>
    </source>
</evidence>
<protein>
    <submittedName>
        <fullName evidence="2">Uncharacterized protein</fullName>
    </submittedName>
</protein>
<evidence type="ECO:0000313" key="2">
    <source>
        <dbReference type="EMBL" id="THU82499.1"/>
    </source>
</evidence>
<keyword evidence="1" id="KW-0472">Membrane</keyword>
<feature type="transmembrane region" description="Helical" evidence="1">
    <location>
        <begin position="20"/>
        <end position="45"/>
    </location>
</feature>
<name>A0A4S8L244_DENBC</name>
<gene>
    <name evidence="2" type="ORF">K435DRAFT_447717</name>
</gene>
<dbReference type="Proteomes" id="UP000297245">
    <property type="component" value="Unassembled WGS sequence"/>
</dbReference>
<dbReference type="EMBL" id="ML179727">
    <property type="protein sequence ID" value="THU82499.1"/>
    <property type="molecule type" value="Genomic_DNA"/>
</dbReference>
<evidence type="ECO:0000256" key="1">
    <source>
        <dbReference type="SAM" id="Phobius"/>
    </source>
</evidence>
<dbReference type="AlphaFoldDB" id="A0A4S8L244"/>
<keyword evidence="1" id="KW-1133">Transmembrane helix</keyword>
<keyword evidence="1" id="KW-0812">Transmembrane</keyword>
<proteinExistence type="predicted"/>
<accession>A0A4S8L244</accession>
<organism evidence="2 3">
    <name type="scientific">Dendrothele bispora (strain CBS 962.96)</name>
    <dbReference type="NCBI Taxonomy" id="1314807"/>
    <lineage>
        <taxon>Eukaryota</taxon>
        <taxon>Fungi</taxon>
        <taxon>Dikarya</taxon>
        <taxon>Basidiomycota</taxon>
        <taxon>Agaricomycotina</taxon>
        <taxon>Agaricomycetes</taxon>
        <taxon>Agaricomycetidae</taxon>
        <taxon>Agaricales</taxon>
        <taxon>Agaricales incertae sedis</taxon>
        <taxon>Dendrothele</taxon>
    </lineage>
</organism>
<reference evidence="2 3" key="1">
    <citation type="journal article" date="2019" name="Nat. Ecol. Evol.">
        <title>Megaphylogeny resolves global patterns of mushroom evolution.</title>
        <authorList>
            <person name="Varga T."/>
            <person name="Krizsan K."/>
            <person name="Foldi C."/>
            <person name="Dima B."/>
            <person name="Sanchez-Garcia M."/>
            <person name="Sanchez-Ramirez S."/>
            <person name="Szollosi G.J."/>
            <person name="Szarkandi J.G."/>
            <person name="Papp V."/>
            <person name="Albert L."/>
            <person name="Andreopoulos W."/>
            <person name="Angelini C."/>
            <person name="Antonin V."/>
            <person name="Barry K.W."/>
            <person name="Bougher N.L."/>
            <person name="Buchanan P."/>
            <person name="Buyck B."/>
            <person name="Bense V."/>
            <person name="Catcheside P."/>
            <person name="Chovatia M."/>
            <person name="Cooper J."/>
            <person name="Damon W."/>
            <person name="Desjardin D."/>
            <person name="Finy P."/>
            <person name="Geml J."/>
            <person name="Haridas S."/>
            <person name="Hughes K."/>
            <person name="Justo A."/>
            <person name="Karasinski D."/>
            <person name="Kautmanova I."/>
            <person name="Kiss B."/>
            <person name="Kocsube S."/>
            <person name="Kotiranta H."/>
            <person name="LaButti K.M."/>
            <person name="Lechner B.E."/>
            <person name="Liimatainen K."/>
            <person name="Lipzen A."/>
            <person name="Lukacs Z."/>
            <person name="Mihaltcheva S."/>
            <person name="Morgado L.N."/>
            <person name="Niskanen T."/>
            <person name="Noordeloos M.E."/>
            <person name="Ohm R.A."/>
            <person name="Ortiz-Santana B."/>
            <person name="Ovrebo C."/>
            <person name="Racz N."/>
            <person name="Riley R."/>
            <person name="Savchenko A."/>
            <person name="Shiryaev A."/>
            <person name="Soop K."/>
            <person name="Spirin V."/>
            <person name="Szebenyi C."/>
            <person name="Tomsovsky M."/>
            <person name="Tulloss R.E."/>
            <person name="Uehling J."/>
            <person name="Grigoriev I.V."/>
            <person name="Vagvolgyi C."/>
            <person name="Papp T."/>
            <person name="Martin F.M."/>
            <person name="Miettinen O."/>
            <person name="Hibbett D.S."/>
            <person name="Nagy L.G."/>
        </authorList>
    </citation>
    <scope>NUCLEOTIDE SEQUENCE [LARGE SCALE GENOMIC DNA]</scope>
    <source>
        <strain evidence="2 3">CBS 962.96</strain>
    </source>
</reference>
<keyword evidence="3" id="KW-1185">Reference proteome</keyword>